<feature type="non-terminal residue" evidence="1">
    <location>
        <position position="1"/>
    </location>
</feature>
<name>A0ABN9WPG8_9DINO</name>
<keyword evidence="2" id="KW-1185">Reference proteome</keyword>
<gene>
    <name evidence="1" type="ORF">PCOR1329_LOCUS68189</name>
</gene>
<evidence type="ECO:0000313" key="2">
    <source>
        <dbReference type="Proteomes" id="UP001189429"/>
    </source>
</evidence>
<reference evidence="1" key="1">
    <citation type="submission" date="2023-10" db="EMBL/GenBank/DDBJ databases">
        <authorList>
            <person name="Chen Y."/>
            <person name="Shah S."/>
            <person name="Dougan E. K."/>
            <person name="Thang M."/>
            <person name="Chan C."/>
        </authorList>
    </citation>
    <scope>NUCLEOTIDE SEQUENCE [LARGE SCALE GENOMIC DNA]</scope>
</reference>
<accession>A0ABN9WPG8</accession>
<protein>
    <recommendedName>
        <fullName evidence="3">RNA-directed RNA polymerase</fullName>
    </recommendedName>
</protein>
<proteinExistence type="predicted"/>
<evidence type="ECO:0000313" key="1">
    <source>
        <dbReference type="EMBL" id="CAK0886987.1"/>
    </source>
</evidence>
<sequence>EKAGKLRKLEKFRRALPHATGAALTAVFAEAKASHLPEGPVSRRELLRSQKEVLNQRTLHGSIGKCLALKSAPGDAVEITYVCLHSFLQHAFGECAAFRDFVLLRRGACPSSPERPWRLIYYADEYNPGLELTARHSRKQLMTHVTVAEFGASAIEREECWITISAALTTIVDATIESGYSQLAGRLLHSIFCGSTDPHTAGVTLEHDGIYVQLFFGLGGVLMGGLAHKTTWGTKGDNATRMRMKCVNLHARDSAPVAGAADERGGDYALTCNIHDESKLVFATDEQVYGTIGRLARYKAAEEPERFKIRQQAFAVWCSQHARAQGIVRPVTRAMTEPAHTLYIGGVMNTTIFLYLDLCTRAVLLGCSQRFVAFFRNGRGTSSARRDNLLDIFAPKRVESWRKAGHLKCHASELMQLIPVLAHWAGEHGAGKPGTAAFLACVDVHAAVSLRRTNSCSGDHAQANHKVPKAYAKDQCNLTGFDESVLSNVTERHLWQLGNNQCFNFGAHLEDPSAAPRRLGDLARAELTVRADAYVATSVKARLKDRGAVHRGDVVLVDLGGKAAAAEIVALWDSCGIVGAMLLMFCDVASWSPRSATARWTVHDDRQYELISLDNILCSVIYRSYGCTLATLVPHFCRRLFE</sequence>
<dbReference type="Proteomes" id="UP001189429">
    <property type="component" value="Unassembled WGS sequence"/>
</dbReference>
<evidence type="ECO:0008006" key="3">
    <source>
        <dbReference type="Google" id="ProtNLM"/>
    </source>
</evidence>
<organism evidence="1 2">
    <name type="scientific">Prorocentrum cordatum</name>
    <dbReference type="NCBI Taxonomy" id="2364126"/>
    <lineage>
        <taxon>Eukaryota</taxon>
        <taxon>Sar</taxon>
        <taxon>Alveolata</taxon>
        <taxon>Dinophyceae</taxon>
        <taxon>Prorocentrales</taxon>
        <taxon>Prorocentraceae</taxon>
        <taxon>Prorocentrum</taxon>
    </lineage>
</organism>
<comment type="caution">
    <text evidence="1">The sequence shown here is derived from an EMBL/GenBank/DDBJ whole genome shotgun (WGS) entry which is preliminary data.</text>
</comment>
<dbReference type="EMBL" id="CAUYUJ010018879">
    <property type="protein sequence ID" value="CAK0886987.1"/>
    <property type="molecule type" value="Genomic_DNA"/>
</dbReference>